<sequence>MDLLKEIIISLQPSEEFTYERNINKMDELNTKGLEALNQFNQKVDEIRTNSKYSQDGKKEAYEEEREATEKFLKEQRRIYLSLRRENIELFNKGKQKFKEIGFEERGLYDLTPIDFSYLQTVLMMDKSEKTLNYLAEKYDYNSAVMDVINANGKYEVKNPFYSDLENLSTNFDDDLYGNTSETPEGAREANIRNGMLLNRMAKLDGSQVNERETVIPDSTARLN</sequence>
<accession>A0A2I1L5S6</accession>
<dbReference type="RefSeq" id="WP_070598099.1">
    <property type="nucleotide sequence ID" value="NZ_JASODG010000009.1"/>
</dbReference>
<proteinExistence type="predicted"/>
<comment type="caution">
    <text evidence="1">The sequence shown here is derived from an EMBL/GenBank/DDBJ whole genome shotgun (WGS) entry which is preliminary data.</text>
</comment>
<dbReference type="Proteomes" id="UP000251923">
    <property type="component" value="Unassembled WGS sequence"/>
</dbReference>
<organism evidence="1 2">
    <name type="scientific">Aerococcus urinae</name>
    <dbReference type="NCBI Taxonomy" id="1376"/>
    <lineage>
        <taxon>Bacteria</taxon>
        <taxon>Bacillati</taxon>
        <taxon>Bacillota</taxon>
        <taxon>Bacilli</taxon>
        <taxon>Lactobacillales</taxon>
        <taxon>Aerococcaceae</taxon>
        <taxon>Aerococcus</taxon>
    </lineage>
</organism>
<protein>
    <submittedName>
        <fullName evidence="1">Uncharacterized protein</fullName>
    </submittedName>
</protein>
<dbReference type="GeneID" id="86971085"/>
<evidence type="ECO:0000313" key="2">
    <source>
        <dbReference type="Proteomes" id="UP000251923"/>
    </source>
</evidence>
<name>A0A2I1L5S6_9LACT</name>
<dbReference type="EMBL" id="QMHM01000013">
    <property type="protein sequence ID" value="RAV78431.1"/>
    <property type="molecule type" value="Genomic_DNA"/>
</dbReference>
<gene>
    <name evidence="1" type="ORF">DBT54_07240</name>
</gene>
<evidence type="ECO:0000313" key="1">
    <source>
        <dbReference type="EMBL" id="RAV78431.1"/>
    </source>
</evidence>
<reference evidence="1 2" key="1">
    <citation type="submission" date="2018-04" db="EMBL/GenBank/DDBJ databases">
        <title>Aerococcus urinae genomes.</title>
        <authorList>
            <person name="Hilt E."/>
            <person name="Gilbert N.M."/>
            <person name="Thomas-White K."/>
            <person name="Putonti C."/>
            <person name="Lewis A.L."/>
            <person name="Visck K.L."/>
            <person name="Wolfe A.J."/>
        </authorList>
    </citation>
    <scope>NUCLEOTIDE SEQUENCE [LARGE SCALE GENOMIC DNA]</scope>
    <source>
        <strain evidence="1 2">UMB7480</strain>
    </source>
</reference>
<dbReference type="AlphaFoldDB" id="A0A2I1L5S6"/>